<evidence type="ECO:0000256" key="1">
    <source>
        <dbReference type="ARBA" id="ARBA00022612"/>
    </source>
</evidence>
<keyword evidence="1" id="KW-1188">Viral release from host cell</keyword>
<feature type="transmembrane region" description="Helical" evidence="3">
    <location>
        <begin position="448"/>
        <end position="469"/>
    </location>
</feature>
<name>A0A1G6JE81_9GAMM</name>
<dbReference type="NCBIfam" id="TIGR01760">
    <property type="entry name" value="tape_meas_TP901"/>
    <property type="match status" value="1"/>
</dbReference>
<dbReference type="RefSeq" id="WP_092618236.1">
    <property type="nucleotide sequence ID" value="NZ_FMYK01000003.1"/>
</dbReference>
<reference evidence="6" key="1">
    <citation type="submission" date="2016-09" db="EMBL/GenBank/DDBJ databases">
        <authorList>
            <person name="Varghese N."/>
            <person name="Submissions S."/>
        </authorList>
    </citation>
    <scope>NUCLEOTIDE SEQUENCE [LARGE SCALE GENOMIC DNA]</scope>
    <source>
        <strain evidence="6">ANC 3699</strain>
    </source>
</reference>
<evidence type="ECO:0000259" key="4">
    <source>
        <dbReference type="Pfam" id="PF10145"/>
    </source>
</evidence>
<feature type="transmembrane region" description="Helical" evidence="3">
    <location>
        <begin position="514"/>
        <end position="535"/>
    </location>
</feature>
<organism evidence="5 6">
    <name type="scientific">Acinetobacter marinus</name>
    <dbReference type="NCBI Taxonomy" id="281375"/>
    <lineage>
        <taxon>Bacteria</taxon>
        <taxon>Pseudomonadati</taxon>
        <taxon>Pseudomonadota</taxon>
        <taxon>Gammaproteobacteria</taxon>
        <taxon>Moraxellales</taxon>
        <taxon>Moraxellaceae</taxon>
        <taxon>Acinetobacter</taxon>
    </lineage>
</organism>
<evidence type="ECO:0000256" key="2">
    <source>
        <dbReference type="SAM" id="MobiDB-lite"/>
    </source>
</evidence>
<keyword evidence="3" id="KW-1133">Transmembrane helix</keyword>
<dbReference type="Proteomes" id="UP000242317">
    <property type="component" value="Unassembled WGS sequence"/>
</dbReference>
<evidence type="ECO:0000256" key="3">
    <source>
        <dbReference type="SAM" id="Phobius"/>
    </source>
</evidence>
<sequence length="753" mass="79293">MANKNLNAIITIGGAVAGSLRSTIGTTKSQLGQIGSEIRRVKKNQAELGKAIQTFGGMGKNVDNLRAKYSAVTAELGKLTRAQEKLSIVEQKRLKNEEHLSNLTGKIGATVGTAIAVLAPLKKAVDVSSDFNYQLQMIGNTADMSKAQIGNLRSEVMNISKVLGKAPAEVLKAQNVLIAAGMDLATATKVLEPIGKTATATGASIEEVSKAANTLNDALNVAPDNMLRAMDALTQAGKEGNFEFKAMAENLPVLGASFNALKLQGVEAAATMGAALQIAKKGASDESEAANNMKNFMGKILAPETLKKAKKYGVDLYGEITKAQKNGGNAFETAVEQVYKMTKGGDQKLLTELFGDMQVQNFLRPMMQNMDEYKRIKEAALNSAGVVDRDFIKMSETSQSQSEARTAAMQRLWVGLGTAIEPVLGKINNVVTPIISRFADFVEANPKVVASIVTVIAALTGLRVGVLGVRIGMAVFNSRLIAGAGALARFGVSMGGTKAILGGVITVIKQVGFALLRTPFGVVAAVAVAAGLAIYKYWDYIKAFFIGLWKGISEAIKPFTSAIGGLIQSTPILSKAWEWLGNVVGGVVQWFKDLLTPVNASAESINTAKSAGESFGKVVGAAINAVLTPLRAVVNLFTWIINNAGKAIELAKTVASYSPVGLAYRGIKGLLGGDSKASASAPSQSKAPARKAPPVRGAPSSRVIAPNQISNSFTINTQPNQNPNQIADMVMQKLNRANGVSQRSSMLDSGYSQ</sequence>
<feature type="region of interest" description="Disordered" evidence="2">
    <location>
        <begin position="675"/>
        <end position="702"/>
    </location>
</feature>
<feature type="domain" description="Phage tail tape measure protein" evidence="4">
    <location>
        <begin position="163"/>
        <end position="355"/>
    </location>
</feature>
<keyword evidence="3" id="KW-0812">Transmembrane</keyword>
<dbReference type="Pfam" id="PF10145">
    <property type="entry name" value="PhageMin_Tail"/>
    <property type="match status" value="1"/>
</dbReference>
<evidence type="ECO:0000313" key="6">
    <source>
        <dbReference type="Proteomes" id="UP000242317"/>
    </source>
</evidence>
<gene>
    <name evidence="5" type="ORF">SAMN05421749_103326</name>
</gene>
<dbReference type="EMBL" id="FMYK01000003">
    <property type="protein sequence ID" value="SDC16979.1"/>
    <property type="molecule type" value="Genomic_DNA"/>
</dbReference>
<accession>A0A1G6JE81</accession>
<evidence type="ECO:0000313" key="5">
    <source>
        <dbReference type="EMBL" id="SDC16979.1"/>
    </source>
</evidence>
<feature type="transmembrane region" description="Helical" evidence="3">
    <location>
        <begin position="481"/>
        <end position="508"/>
    </location>
</feature>
<dbReference type="OrthoDB" id="8019720at2"/>
<dbReference type="AlphaFoldDB" id="A0A1G6JE81"/>
<proteinExistence type="predicted"/>
<protein>
    <submittedName>
        <fullName evidence="5">Phage tail tape measure protein, TP901 family, core region</fullName>
    </submittedName>
</protein>
<dbReference type="PANTHER" id="PTHR37813">
    <property type="entry name" value="FELS-2 PROPHAGE PROTEIN"/>
    <property type="match status" value="1"/>
</dbReference>
<keyword evidence="3" id="KW-0472">Membrane</keyword>
<feature type="compositionally biased region" description="Low complexity" evidence="2">
    <location>
        <begin position="675"/>
        <end position="694"/>
    </location>
</feature>
<dbReference type="PANTHER" id="PTHR37813:SF1">
    <property type="entry name" value="FELS-2 PROPHAGE PROTEIN"/>
    <property type="match status" value="1"/>
</dbReference>
<dbReference type="InterPro" id="IPR010090">
    <property type="entry name" value="Phage_tape_meas"/>
</dbReference>
<keyword evidence="6" id="KW-1185">Reference proteome</keyword>